<evidence type="ECO:0000256" key="5">
    <source>
        <dbReference type="HAMAP-Rule" id="MF_01080"/>
    </source>
</evidence>
<evidence type="ECO:0000256" key="2">
    <source>
        <dbReference type="ARBA" id="ARBA00005642"/>
    </source>
</evidence>
<dbReference type="PANTHER" id="PTHR13767:SF2">
    <property type="entry name" value="PSEUDOURIDYLATE SYNTHASE TRUB1"/>
    <property type="match status" value="1"/>
</dbReference>
<dbReference type="CDD" id="cd02573">
    <property type="entry name" value="PseudoU_synth_EcTruB"/>
    <property type="match status" value="1"/>
</dbReference>
<dbReference type="EMBL" id="DWXG01000073">
    <property type="protein sequence ID" value="HJB98639.1"/>
    <property type="molecule type" value="Genomic_DNA"/>
</dbReference>
<dbReference type="EC" id="5.4.99.25" evidence="5"/>
<evidence type="ECO:0000259" key="7">
    <source>
        <dbReference type="Pfam" id="PF09157"/>
    </source>
</evidence>
<dbReference type="Pfam" id="PF01509">
    <property type="entry name" value="TruB_N"/>
    <property type="match status" value="1"/>
</dbReference>
<name>A0A9D2SFK9_9FIRM</name>
<proteinExistence type="inferred from homology"/>
<comment type="similarity">
    <text evidence="2 5">Belongs to the pseudouridine synthase TruB family. Type 1 subfamily.</text>
</comment>
<reference evidence="9" key="1">
    <citation type="journal article" date="2021" name="PeerJ">
        <title>Extensive microbial diversity within the chicken gut microbiome revealed by metagenomics and culture.</title>
        <authorList>
            <person name="Gilroy R."/>
            <person name="Ravi A."/>
            <person name="Getino M."/>
            <person name="Pursley I."/>
            <person name="Horton D.L."/>
            <person name="Alikhan N.F."/>
            <person name="Baker D."/>
            <person name="Gharbi K."/>
            <person name="Hall N."/>
            <person name="Watson M."/>
            <person name="Adriaenssens E.M."/>
            <person name="Foster-Nyarko E."/>
            <person name="Jarju S."/>
            <person name="Secka A."/>
            <person name="Antonio M."/>
            <person name="Oren A."/>
            <person name="Chaudhuri R.R."/>
            <person name="La Ragione R."/>
            <person name="Hildebrand F."/>
            <person name="Pallen M.J."/>
        </authorList>
    </citation>
    <scope>NUCLEOTIDE SEQUENCE</scope>
    <source>
        <strain evidence="9">CHK185-1770</strain>
    </source>
</reference>
<keyword evidence="3 5" id="KW-0819">tRNA processing</keyword>
<dbReference type="SUPFAM" id="SSF55120">
    <property type="entry name" value="Pseudouridine synthase"/>
    <property type="match status" value="1"/>
</dbReference>
<gene>
    <name evidence="5 9" type="primary">truB</name>
    <name evidence="9" type="ORF">H9710_08685</name>
</gene>
<dbReference type="GO" id="GO:1990481">
    <property type="term" value="P:mRNA pseudouridine synthesis"/>
    <property type="evidence" value="ECO:0007669"/>
    <property type="project" value="TreeGrafter"/>
</dbReference>
<dbReference type="GO" id="GO:0160148">
    <property type="term" value="F:tRNA pseudouridine(55) synthase activity"/>
    <property type="evidence" value="ECO:0007669"/>
    <property type="project" value="UniProtKB-EC"/>
</dbReference>
<dbReference type="Proteomes" id="UP000826793">
    <property type="component" value="Unassembled WGS sequence"/>
</dbReference>
<comment type="caution">
    <text evidence="9">The sequence shown here is derived from an EMBL/GenBank/DDBJ whole genome shotgun (WGS) entry which is preliminary data.</text>
</comment>
<sequence length="303" mass="32933">MNGIIILDKPEGFTSFDAVAVLRRLSKEKKIGHTGTLDPLATGVLPLLLGRAAKALQFLPDTDKEYQASFRLGERRDTGDVTGALVEESQAPVSPETLQAVLPAFRGEILQVPPMYSAVSVNGKRLYQLARKGIEVERQARPVTVSRLELLSYDPQTREGTLQVACSKGTYIRVLIEDMAKAAGSCGTMTALRRTRACGYTLEEAHSPEELQSLAQEGRLEQVLQPVESLFAVYPAVQVSPAQATRFQNGGSLDLCRLRQAPQEEGLCRVLSPKGSFLGLGTVDRQEGLLRFAKGFTEGETAS</sequence>
<evidence type="ECO:0000313" key="9">
    <source>
        <dbReference type="EMBL" id="HJB98639.1"/>
    </source>
</evidence>
<evidence type="ECO:0000313" key="10">
    <source>
        <dbReference type="Proteomes" id="UP000826793"/>
    </source>
</evidence>
<evidence type="ECO:0000256" key="1">
    <source>
        <dbReference type="ARBA" id="ARBA00000385"/>
    </source>
</evidence>
<evidence type="ECO:0000259" key="8">
    <source>
        <dbReference type="Pfam" id="PF16198"/>
    </source>
</evidence>
<feature type="active site" description="Nucleophile" evidence="5">
    <location>
        <position position="38"/>
    </location>
</feature>
<dbReference type="HAMAP" id="MF_01080">
    <property type="entry name" value="TruB_bact"/>
    <property type="match status" value="1"/>
</dbReference>
<evidence type="ECO:0000259" key="6">
    <source>
        <dbReference type="Pfam" id="PF01509"/>
    </source>
</evidence>
<comment type="catalytic activity">
    <reaction evidence="1 5">
        <text>uridine(55) in tRNA = pseudouridine(55) in tRNA</text>
        <dbReference type="Rhea" id="RHEA:42532"/>
        <dbReference type="Rhea" id="RHEA-COMP:10101"/>
        <dbReference type="Rhea" id="RHEA-COMP:10102"/>
        <dbReference type="ChEBI" id="CHEBI:65314"/>
        <dbReference type="ChEBI" id="CHEBI:65315"/>
        <dbReference type="EC" id="5.4.99.25"/>
    </reaction>
</comment>
<protein>
    <recommendedName>
        <fullName evidence="5">tRNA pseudouridine synthase B</fullName>
        <ecNumber evidence="5">5.4.99.25</ecNumber>
    </recommendedName>
    <alternativeName>
        <fullName evidence="5">tRNA pseudouridine(55) synthase</fullName>
        <shortName evidence="5">Psi55 synthase</shortName>
    </alternativeName>
    <alternativeName>
        <fullName evidence="5">tRNA pseudouridylate synthase</fullName>
    </alternativeName>
    <alternativeName>
        <fullName evidence="5">tRNA-uridine isomerase</fullName>
    </alternativeName>
</protein>
<dbReference type="GO" id="GO:0031119">
    <property type="term" value="P:tRNA pseudouridine synthesis"/>
    <property type="evidence" value="ECO:0007669"/>
    <property type="project" value="UniProtKB-UniRule"/>
</dbReference>
<feature type="domain" description="tRNA pseudouridine synthase II TruB subfamily 1 C-terminal" evidence="7">
    <location>
        <begin position="235"/>
        <end position="285"/>
    </location>
</feature>
<keyword evidence="4 5" id="KW-0413">Isomerase</keyword>
<dbReference type="NCBIfam" id="TIGR00431">
    <property type="entry name" value="TruB"/>
    <property type="match status" value="1"/>
</dbReference>
<dbReference type="Pfam" id="PF09157">
    <property type="entry name" value="TruB-C_2"/>
    <property type="match status" value="1"/>
</dbReference>
<dbReference type="Pfam" id="PF16198">
    <property type="entry name" value="TruB_C_2"/>
    <property type="match status" value="1"/>
</dbReference>
<dbReference type="InterPro" id="IPR032819">
    <property type="entry name" value="TruB_C"/>
</dbReference>
<dbReference type="Gene3D" id="2.30.130.10">
    <property type="entry name" value="PUA domain"/>
    <property type="match status" value="1"/>
</dbReference>
<dbReference type="InterPro" id="IPR036974">
    <property type="entry name" value="PUA_sf"/>
</dbReference>
<evidence type="ECO:0000256" key="4">
    <source>
        <dbReference type="ARBA" id="ARBA00023235"/>
    </source>
</evidence>
<comment type="function">
    <text evidence="5">Responsible for synthesis of pseudouridine from uracil-55 in the psi GC loop of transfer RNAs.</text>
</comment>
<reference evidence="9" key="2">
    <citation type="submission" date="2021-04" db="EMBL/GenBank/DDBJ databases">
        <authorList>
            <person name="Gilroy R."/>
        </authorList>
    </citation>
    <scope>NUCLEOTIDE SEQUENCE</scope>
    <source>
        <strain evidence="9">CHK185-1770</strain>
    </source>
</reference>
<organism evidence="9 10">
    <name type="scientific">Candidatus Acutalibacter pullicola</name>
    <dbReference type="NCBI Taxonomy" id="2838417"/>
    <lineage>
        <taxon>Bacteria</taxon>
        <taxon>Bacillati</taxon>
        <taxon>Bacillota</taxon>
        <taxon>Clostridia</taxon>
        <taxon>Eubacteriales</taxon>
        <taxon>Acutalibacteraceae</taxon>
        <taxon>Acutalibacter</taxon>
    </lineage>
</organism>
<accession>A0A9D2SFK9</accession>
<dbReference type="InterPro" id="IPR015240">
    <property type="entry name" value="tRNA_sdUridine_synth_fam1_C"/>
</dbReference>
<dbReference type="AlphaFoldDB" id="A0A9D2SFK9"/>
<feature type="domain" description="tRNA pseudouridylate synthase B C-terminal" evidence="8">
    <location>
        <begin position="173"/>
        <end position="231"/>
    </location>
</feature>
<dbReference type="Gene3D" id="3.30.2350.10">
    <property type="entry name" value="Pseudouridine synthase"/>
    <property type="match status" value="1"/>
</dbReference>
<dbReference type="PANTHER" id="PTHR13767">
    <property type="entry name" value="TRNA-PSEUDOURIDINE SYNTHASE"/>
    <property type="match status" value="1"/>
</dbReference>
<dbReference type="InterPro" id="IPR014780">
    <property type="entry name" value="tRNA_psdUridine_synth_TruB"/>
</dbReference>
<dbReference type="GO" id="GO:0003723">
    <property type="term" value="F:RNA binding"/>
    <property type="evidence" value="ECO:0007669"/>
    <property type="project" value="InterPro"/>
</dbReference>
<dbReference type="InterPro" id="IPR002501">
    <property type="entry name" value="PsdUridine_synth_N"/>
</dbReference>
<dbReference type="InterPro" id="IPR020103">
    <property type="entry name" value="PsdUridine_synth_cat_dom_sf"/>
</dbReference>
<evidence type="ECO:0000256" key="3">
    <source>
        <dbReference type="ARBA" id="ARBA00022694"/>
    </source>
</evidence>
<feature type="domain" description="Pseudouridine synthase II N-terminal" evidence="6">
    <location>
        <begin position="23"/>
        <end position="172"/>
    </location>
</feature>